<name>A0A9P4TMD1_CURKU</name>
<dbReference type="AlphaFoldDB" id="A0A9P4TMD1"/>
<proteinExistence type="predicted"/>
<evidence type="ECO:0000313" key="2">
    <source>
        <dbReference type="EMBL" id="KAF3011084.1"/>
    </source>
</evidence>
<dbReference type="OrthoDB" id="3792817at2759"/>
<accession>A0A9P4TMD1</accession>
<sequence length="370" mass="39842">MTRASQQRAAANARIAWHRAHHTFVYIEGLAGVHTLQTGIVYYWRGHHIYSHPLGNLIEQIPFSTRQGIAIQGIVDNAPPYDGSAPGLVDEADVHALAASIFTEQEIQQEQQPPLPPPPPPAAPRPIGTPIRQGTASNQLLSPVAPNFQYTPRFGQDFLAASAPGSRIASPLPSPFRAQHGASSQRLRPSASMQRLTLPSITGTQLFDLPVDVLTGHSKLTPPALHAMRDSSLLQPHAEPTGGISSGTNTTSPLTRVRDTALRQHNAEAAEQASAAHGTGDLQHHALSEADQQRAGVAEDNPFLMQNAPYFEQGEEYDAVGAEWEVATEDSYSSGGTAIMSMVESRRRDIAEWASPVEERAWGRAGLASL</sequence>
<organism evidence="2 3">
    <name type="scientific">Curvularia kusanoi</name>
    <name type="common">Cochliobolus kusanoi</name>
    <dbReference type="NCBI Taxonomy" id="90978"/>
    <lineage>
        <taxon>Eukaryota</taxon>
        <taxon>Fungi</taxon>
        <taxon>Dikarya</taxon>
        <taxon>Ascomycota</taxon>
        <taxon>Pezizomycotina</taxon>
        <taxon>Dothideomycetes</taxon>
        <taxon>Pleosporomycetidae</taxon>
        <taxon>Pleosporales</taxon>
        <taxon>Pleosporineae</taxon>
        <taxon>Pleosporaceae</taxon>
        <taxon>Curvularia</taxon>
    </lineage>
</organism>
<feature type="region of interest" description="Disordered" evidence="1">
    <location>
        <begin position="106"/>
        <end position="128"/>
    </location>
</feature>
<reference evidence="2" key="1">
    <citation type="submission" date="2019-04" db="EMBL/GenBank/DDBJ databases">
        <title>Sequencing of skin fungus with MAO and IRED activity.</title>
        <authorList>
            <person name="Marsaioli A.J."/>
            <person name="Bonatto J.M.C."/>
            <person name="Reis Junior O."/>
        </authorList>
    </citation>
    <scope>NUCLEOTIDE SEQUENCE</scope>
    <source>
        <strain evidence="2">30M1</strain>
    </source>
</reference>
<dbReference type="Proteomes" id="UP000801428">
    <property type="component" value="Unassembled WGS sequence"/>
</dbReference>
<evidence type="ECO:0000313" key="3">
    <source>
        <dbReference type="Proteomes" id="UP000801428"/>
    </source>
</evidence>
<dbReference type="EMBL" id="SWKU01000001">
    <property type="protein sequence ID" value="KAF3011084.1"/>
    <property type="molecule type" value="Genomic_DNA"/>
</dbReference>
<protein>
    <submittedName>
        <fullName evidence="2">Uncharacterized protein</fullName>
    </submittedName>
</protein>
<gene>
    <name evidence="2" type="ORF">E8E13_011245</name>
</gene>
<evidence type="ECO:0000256" key="1">
    <source>
        <dbReference type="SAM" id="MobiDB-lite"/>
    </source>
</evidence>
<comment type="caution">
    <text evidence="2">The sequence shown here is derived from an EMBL/GenBank/DDBJ whole genome shotgun (WGS) entry which is preliminary data.</text>
</comment>
<feature type="compositionally biased region" description="Pro residues" evidence="1">
    <location>
        <begin position="113"/>
        <end position="124"/>
    </location>
</feature>
<keyword evidence="3" id="KW-1185">Reference proteome</keyword>